<feature type="transmembrane region" description="Helical" evidence="1">
    <location>
        <begin position="260"/>
        <end position="277"/>
    </location>
</feature>
<sequence>MYFWIDKSIVILKNIVFLLFLFCTSLFAKEIHTTEQLASLSDSQKKILYEFAVLQKNGSDGNVYWERHKNQLPGINDTTRNYLANEIYINSHVVYIPVKDSVVQVWMQAQSLTNWMLYLAAFIAICAIIGLLRNYWNSLIDILIKQFAPLFRLLFSAILLTYELLLIGVVCIVGGCLIDEMTLRAIVIHTGLFLLWSQSTAIFTRKYLVQKYIFEIKNNFWRNDKWETLKTICLPALIVTMALLYILYKIPADTLYNYEIVVSGMAFICALPFWRTLEKYMYPVLIPFKDKDTYVERSVYSLAACVVLALIIGGVLVWLKNPVFSYMIVALTSLLIISFLLLSLKDNFKRNYRNYYYIQFITVFFFAAVLVYSFNIRSAQMIWVSLIGVSVFIVIKYWEIPSFFFSWKRSNTWTWGFLGMAVLLWLLAKGILYVSQMLYLA</sequence>
<dbReference type="AlphaFoldDB" id="A0A1M7LT28"/>
<feature type="transmembrane region" description="Helical" evidence="1">
    <location>
        <begin position="229"/>
        <end position="248"/>
    </location>
</feature>
<protein>
    <submittedName>
        <fullName evidence="2">Uncharacterized protein</fullName>
    </submittedName>
</protein>
<dbReference type="STRING" id="946677.SAMN05444484_11027"/>
<keyword evidence="1" id="KW-0812">Transmembrane</keyword>
<name>A0A1M7LT28_9FLAO</name>
<feature type="transmembrane region" description="Helical" evidence="1">
    <location>
        <begin position="324"/>
        <end position="344"/>
    </location>
</feature>
<dbReference type="EMBL" id="FRBT01000010">
    <property type="protein sequence ID" value="SHM80867.1"/>
    <property type="molecule type" value="Genomic_DNA"/>
</dbReference>
<evidence type="ECO:0000313" key="3">
    <source>
        <dbReference type="Proteomes" id="UP000184028"/>
    </source>
</evidence>
<feature type="transmembrane region" description="Helical" evidence="1">
    <location>
        <begin position="153"/>
        <end position="175"/>
    </location>
</feature>
<proteinExistence type="predicted"/>
<keyword evidence="3" id="KW-1185">Reference proteome</keyword>
<accession>A0A1M7LT28</accession>
<feature type="transmembrane region" description="Helical" evidence="1">
    <location>
        <begin position="187"/>
        <end position="208"/>
    </location>
</feature>
<gene>
    <name evidence="2" type="ORF">SAMN05444484_11027</name>
</gene>
<feature type="transmembrane region" description="Helical" evidence="1">
    <location>
        <begin position="298"/>
        <end position="318"/>
    </location>
</feature>
<feature type="transmembrane region" description="Helical" evidence="1">
    <location>
        <begin position="115"/>
        <end position="132"/>
    </location>
</feature>
<keyword evidence="1" id="KW-0472">Membrane</keyword>
<feature type="transmembrane region" description="Helical" evidence="1">
    <location>
        <begin position="412"/>
        <end position="434"/>
    </location>
</feature>
<feature type="transmembrane region" description="Helical" evidence="1">
    <location>
        <begin position="356"/>
        <end position="374"/>
    </location>
</feature>
<evidence type="ECO:0000313" key="2">
    <source>
        <dbReference type="EMBL" id="SHM80867.1"/>
    </source>
</evidence>
<evidence type="ECO:0000256" key="1">
    <source>
        <dbReference type="SAM" id="Phobius"/>
    </source>
</evidence>
<reference evidence="3" key="1">
    <citation type="submission" date="2016-11" db="EMBL/GenBank/DDBJ databases">
        <authorList>
            <person name="Varghese N."/>
            <person name="Submissions S."/>
        </authorList>
    </citation>
    <scope>NUCLEOTIDE SEQUENCE [LARGE SCALE GENOMIC DNA]</scope>
    <source>
        <strain evidence="3">DSM 24724</strain>
    </source>
</reference>
<keyword evidence="1" id="KW-1133">Transmembrane helix</keyword>
<dbReference type="Proteomes" id="UP000184028">
    <property type="component" value="Unassembled WGS sequence"/>
</dbReference>
<feature type="transmembrane region" description="Helical" evidence="1">
    <location>
        <begin position="380"/>
        <end position="400"/>
    </location>
</feature>
<organism evidence="2 3">
    <name type="scientific">Flavobacterium chilense</name>
    <dbReference type="NCBI Taxonomy" id="946677"/>
    <lineage>
        <taxon>Bacteria</taxon>
        <taxon>Pseudomonadati</taxon>
        <taxon>Bacteroidota</taxon>
        <taxon>Flavobacteriia</taxon>
        <taxon>Flavobacteriales</taxon>
        <taxon>Flavobacteriaceae</taxon>
        <taxon>Flavobacterium</taxon>
    </lineage>
</organism>